<name>A0ABD2VYD4_9HYME</name>
<evidence type="ECO:0000313" key="2">
    <source>
        <dbReference type="EMBL" id="KAL3385784.1"/>
    </source>
</evidence>
<dbReference type="EMBL" id="JBJJXI010000153">
    <property type="protein sequence ID" value="KAL3385784.1"/>
    <property type="molecule type" value="Genomic_DNA"/>
</dbReference>
<feature type="compositionally biased region" description="Basic and acidic residues" evidence="1">
    <location>
        <begin position="503"/>
        <end position="523"/>
    </location>
</feature>
<comment type="caution">
    <text evidence="2">The sequence shown here is derived from an EMBL/GenBank/DDBJ whole genome shotgun (WGS) entry which is preliminary data.</text>
</comment>
<gene>
    <name evidence="2" type="ORF">TKK_018818</name>
</gene>
<reference evidence="2 3" key="1">
    <citation type="journal article" date="2024" name="bioRxiv">
        <title>A reference genome for Trichogramma kaykai: A tiny desert-dwelling parasitoid wasp with competing sex-ratio distorters.</title>
        <authorList>
            <person name="Culotta J."/>
            <person name="Lindsey A.R."/>
        </authorList>
    </citation>
    <scope>NUCLEOTIDE SEQUENCE [LARGE SCALE GENOMIC DNA]</scope>
    <source>
        <strain evidence="2 3">KSX58</strain>
    </source>
</reference>
<keyword evidence="3" id="KW-1185">Reference proteome</keyword>
<protein>
    <recommendedName>
        <fullName evidence="4">Retrotransposon gag domain-containing protein</fullName>
    </recommendedName>
</protein>
<organism evidence="2 3">
    <name type="scientific">Trichogramma kaykai</name>
    <dbReference type="NCBI Taxonomy" id="54128"/>
    <lineage>
        <taxon>Eukaryota</taxon>
        <taxon>Metazoa</taxon>
        <taxon>Ecdysozoa</taxon>
        <taxon>Arthropoda</taxon>
        <taxon>Hexapoda</taxon>
        <taxon>Insecta</taxon>
        <taxon>Pterygota</taxon>
        <taxon>Neoptera</taxon>
        <taxon>Endopterygota</taxon>
        <taxon>Hymenoptera</taxon>
        <taxon>Apocrita</taxon>
        <taxon>Proctotrupomorpha</taxon>
        <taxon>Chalcidoidea</taxon>
        <taxon>Trichogrammatidae</taxon>
        <taxon>Trichogramma</taxon>
    </lineage>
</organism>
<feature type="region of interest" description="Disordered" evidence="1">
    <location>
        <begin position="195"/>
        <end position="241"/>
    </location>
</feature>
<dbReference type="AlphaFoldDB" id="A0ABD2VYD4"/>
<accession>A0ABD2VYD4</accession>
<feature type="compositionally biased region" description="Low complexity" evidence="1">
    <location>
        <begin position="228"/>
        <end position="240"/>
    </location>
</feature>
<evidence type="ECO:0000256" key="1">
    <source>
        <dbReference type="SAM" id="MobiDB-lite"/>
    </source>
</evidence>
<dbReference type="Proteomes" id="UP001627154">
    <property type="component" value="Unassembled WGS sequence"/>
</dbReference>
<evidence type="ECO:0000313" key="3">
    <source>
        <dbReference type="Proteomes" id="UP001627154"/>
    </source>
</evidence>
<proteinExistence type="predicted"/>
<evidence type="ECO:0008006" key="4">
    <source>
        <dbReference type="Google" id="ProtNLM"/>
    </source>
</evidence>
<sequence>MSLDESTKRKYKIFEFIEELNAESRVAYLEELELKSDGDRDSQEQILINRLKGNYTANDFAPSDTACDETTLRARRDEKLLNLTSKLNLDTSELDETSASEEHEKTVNPTVLDEENIRTLITRMQRELQETKDRTNLELCQLTKSNELLAQRNKELLSQLASSTRLDPMLCGTKQRQINFQDTFKLDYYDRDNASSSPIVDTKNAEKSRQHPSHKSSPFSATSAAYDPSRSGGVSSGPRSMLNTSTYHSDVGAIVRKWKVEFNGEKGSSVEEFIQRVSECRRLARLSDEDLLDSITELLTGQARLWCRQERSQWTKWEDFCNAARRCYGIDRRYQQKLELEAQRRTQGRTEPVNHYVYCLLTIIDKLAEPWTLQRKLDLLHNNMLPSLQKLVPRYKARSIDEFVELARDAENLHSAEKLYQPPIPSKLSMMPETAWDEPEAHEKPGSAKLASLSEPIDDIAKMIEKLLDKKLQGITTAITTAASNANSRASTKKRPTSPRSKANADRAKSTREPSSDKNKNREAGPQAQVACWGCSWPGYIRPRCPDCSGNAKREE</sequence>
<feature type="region of interest" description="Disordered" evidence="1">
    <location>
        <begin position="484"/>
        <end position="556"/>
    </location>
</feature>